<proteinExistence type="predicted"/>
<gene>
    <name evidence="1" type="ORF">M413DRAFT_383923</name>
</gene>
<accession>A0A0C2Y151</accession>
<dbReference type="Proteomes" id="UP000053424">
    <property type="component" value="Unassembled WGS sequence"/>
</dbReference>
<name>A0A0C2Y151_HEBCY</name>
<organism evidence="1 2">
    <name type="scientific">Hebeloma cylindrosporum</name>
    <dbReference type="NCBI Taxonomy" id="76867"/>
    <lineage>
        <taxon>Eukaryota</taxon>
        <taxon>Fungi</taxon>
        <taxon>Dikarya</taxon>
        <taxon>Basidiomycota</taxon>
        <taxon>Agaricomycotina</taxon>
        <taxon>Agaricomycetes</taxon>
        <taxon>Agaricomycetidae</taxon>
        <taxon>Agaricales</taxon>
        <taxon>Agaricineae</taxon>
        <taxon>Hymenogastraceae</taxon>
        <taxon>Hebeloma</taxon>
    </lineage>
</organism>
<keyword evidence="2" id="KW-1185">Reference proteome</keyword>
<reference evidence="1 2" key="1">
    <citation type="submission" date="2014-04" db="EMBL/GenBank/DDBJ databases">
        <authorList>
            <consortium name="DOE Joint Genome Institute"/>
            <person name="Kuo A."/>
            <person name="Gay G."/>
            <person name="Dore J."/>
            <person name="Kohler A."/>
            <person name="Nagy L.G."/>
            <person name="Floudas D."/>
            <person name="Copeland A."/>
            <person name="Barry K.W."/>
            <person name="Cichocki N."/>
            <person name="Veneault-Fourrey C."/>
            <person name="LaButti K."/>
            <person name="Lindquist E.A."/>
            <person name="Lipzen A."/>
            <person name="Lundell T."/>
            <person name="Morin E."/>
            <person name="Murat C."/>
            <person name="Sun H."/>
            <person name="Tunlid A."/>
            <person name="Henrissat B."/>
            <person name="Grigoriev I.V."/>
            <person name="Hibbett D.S."/>
            <person name="Martin F."/>
            <person name="Nordberg H.P."/>
            <person name="Cantor M.N."/>
            <person name="Hua S.X."/>
        </authorList>
    </citation>
    <scope>NUCLEOTIDE SEQUENCE [LARGE SCALE GENOMIC DNA]</scope>
    <source>
        <strain evidence="2">h7</strain>
    </source>
</reference>
<evidence type="ECO:0000313" key="1">
    <source>
        <dbReference type="EMBL" id="KIM43568.1"/>
    </source>
</evidence>
<reference evidence="2" key="2">
    <citation type="submission" date="2015-01" db="EMBL/GenBank/DDBJ databases">
        <title>Evolutionary Origins and Diversification of the Mycorrhizal Mutualists.</title>
        <authorList>
            <consortium name="DOE Joint Genome Institute"/>
            <consortium name="Mycorrhizal Genomics Consortium"/>
            <person name="Kohler A."/>
            <person name="Kuo A."/>
            <person name="Nagy L.G."/>
            <person name="Floudas D."/>
            <person name="Copeland A."/>
            <person name="Barry K.W."/>
            <person name="Cichocki N."/>
            <person name="Veneault-Fourrey C."/>
            <person name="LaButti K."/>
            <person name="Lindquist E.A."/>
            <person name="Lipzen A."/>
            <person name="Lundell T."/>
            <person name="Morin E."/>
            <person name="Murat C."/>
            <person name="Riley R."/>
            <person name="Ohm R."/>
            <person name="Sun H."/>
            <person name="Tunlid A."/>
            <person name="Henrissat B."/>
            <person name="Grigoriev I.V."/>
            <person name="Hibbett D.S."/>
            <person name="Martin F."/>
        </authorList>
    </citation>
    <scope>NUCLEOTIDE SEQUENCE [LARGE SCALE GENOMIC DNA]</scope>
    <source>
        <strain evidence="2">h7</strain>
    </source>
</reference>
<dbReference type="AlphaFoldDB" id="A0A0C2Y151"/>
<dbReference type="EMBL" id="KN831775">
    <property type="protein sequence ID" value="KIM43568.1"/>
    <property type="molecule type" value="Genomic_DNA"/>
</dbReference>
<sequence length="267" mass="29989">MFNVLATARAQSGFFTSDDIFRHSSLSPLRKVLEFEYLSFYVLAPYRSLSVLPRDPCSCIGVISSKPHRMLLRGILPPSQGDRRPSCMHSMMSLLPCLILGRQHRKHMGPWPSTFKDCAYNTREASPCKVEWKILRSSRTPSAHDFGLDVTWVPHRSSQRSPSPNVIHSLDSNPDVNIAHLHTSPKDKAIHPRHRSRCIDLPHRTVVARASGSFPEQRLSLWQASVSKPGDVFAEFHSPWATAASLVASCGHIGRAVGEVQKRRRTQ</sequence>
<dbReference type="HOGENOM" id="CLU_1042276_0_0_1"/>
<protein>
    <submittedName>
        <fullName evidence="1">Uncharacterized protein</fullName>
    </submittedName>
</protein>
<evidence type="ECO:0000313" key="2">
    <source>
        <dbReference type="Proteomes" id="UP000053424"/>
    </source>
</evidence>